<accession>I4ABZ4</accession>
<dbReference type="eggNOG" id="ENOG5033QHG">
    <property type="taxonomic scope" value="Bacteria"/>
</dbReference>
<dbReference type="STRING" id="756499.Desde_3188"/>
<dbReference type="HOGENOM" id="CLU_1275744_0_0_9"/>
<dbReference type="Proteomes" id="UP000006053">
    <property type="component" value="Chromosome"/>
</dbReference>
<organism evidence="1 2">
    <name type="scientific">Desulfitobacterium dehalogenans (strain ATCC 51507 / DSM 9161 / JW/IU-DC1)</name>
    <dbReference type="NCBI Taxonomy" id="756499"/>
    <lineage>
        <taxon>Bacteria</taxon>
        <taxon>Bacillati</taxon>
        <taxon>Bacillota</taxon>
        <taxon>Clostridia</taxon>
        <taxon>Eubacteriales</taxon>
        <taxon>Desulfitobacteriaceae</taxon>
        <taxon>Desulfitobacterium</taxon>
    </lineage>
</organism>
<reference evidence="1 2" key="2">
    <citation type="journal article" date="2015" name="J. Bacteriol.">
        <title>Genomic, proteomic, and biochemical analysis of the organohalide respiratory pathway in Desulfitobacterium dehalogenans.</title>
        <authorList>
            <person name="Kruse T."/>
            <person name="van de Pas B.A."/>
            <person name="Atteia A."/>
            <person name="Krab K."/>
            <person name="Hagen W.R."/>
            <person name="Goodwin L."/>
            <person name="Chain P."/>
            <person name="Boeren S."/>
            <person name="Maphosa F."/>
            <person name="Schraa G."/>
            <person name="de Vos W.M."/>
            <person name="van der Oost J."/>
            <person name="Smidt H."/>
            <person name="Stams A.J."/>
        </authorList>
    </citation>
    <scope>NUCLEOTIDE SEQUENCE [LARGE SCALE GENOMIC DNA]</scope>
    <source>
        <strain evidence="2">ATCC 51507 / DSM 9161 / JW/IU-DC1</strain>
    </source>
</reference>
<name>I4ABZ4_DESDJ</name>
<dbReference type="OrthoDB" id="1777863at2"/>
<dbReference type="RefSeq" id="WP_014794959.1">
    <property type="nucleotide sequence ID" value="NC_018017.1"/>
</dbReference>
<gene>
    <name evidence="1" type="ordered locus">Desde_3188</name>
</gene>
<evidence type="ECO:0000313" key="1">
    <source>
        <dbReference type="EMBL" id="AFM01479.1"/>
    </source>
</evidence>
<proteinExistence type="predicted"/>
<dbReference type="KEGG" id="ddh:Desde_3188"/>
<dbReference type="Pfam" id="PF20457">
    <property type="entry name" value="DUF6710"/>
    <property type="match status" value="1"/>
</dbReference>
<dbReference type="InterPro" id="IPR046556">
    <property type="entry name" value="DUF6710"/>
</dbReference>
<dbReference type="EMBL" id="CP003348">
    <property type="protein sequence ID" value="AFM01479.1"/>
    <property type="molecule type" value="Genomic_DNA"/>
</dbReference>
<protein>
    <submittedName>
        <fullName evidence="1">Uncharacterized protein</fullName>
    </submittedName>
</protein>
<sequence length="223" mass="26392">MLKKLFSKKEIKLRSHPEREFDWAMSFVREALEYENTNEDKIIILDFMLGLIREDLKTSLMTSVFYNEEPVKISPFFPSTYEDESGKLNNLETDKSQKREIDLAKDCVFVVPWDKSDLRGTIKNIFQNPFEFIDSNHMANYYPYLDICHAYNGLHSITAGIGHKKGIIKADVMDITPLFNHIYTDGNCWLNQHNHNKLWELWDFRIGVIYEVAKIKYRLERKL</sequence>
<reference evidence="2" key="1">
    <citation type="submission" date="2012-06" db="EMBL/GenBank/DDBJ databases">
        <title>Complete sequence of Desulfitobacterium dehalogenans ATCC 51507.</title>
        <authorList>
            <person name="Lucas S."/>
            <person name="Han J."/>
            <person name="Lapidus A."/>
            <person name="Cheng J.-F."/>
            <person name="Goodwin L."/>
            <person name="Pitluck S."/>
            <person name="Peters L."/>
            <person name="Ovchinnikova G."/>
            <person name="Teshima H."/>
            <person name="Detter J.C."/>
            <person name="Han C."/>
            <person name="Tapia R."/>
            <person name="Land M."/>
            <person name="Hauser L."/>
            <person name="Kyrpides N."/>
            <person name="Ivanova N."/>
            <person name="Pagani I."/>
            <person name="Kruse T."/>
            <person name="de Vos W.M."/>
            <person name="Smidt H."/>
            <person name="Woyke T."/>
        </authorList>
    </citation>
    <scope>NUCLEOTIDE SEQUENCE [LARGE SCALE GENOMIC DNA]</scope>
    <source>
        <strain evidence="2">ATCC 51507 / DSM 9161 / JW/IU-DC1</strain>
    </source>
</reference>
<dbReference type="AlphaFoldDB" id="I4ABZ4"/>
<keyword evidence="2" id="KW-1185">Reference proteome</keyword>
<evidence type="ECO:0000313" key="2">
    <source>
        <dbReference type="Proteomes" id="UP000006053"/>
    </source>
</evidence>